<accession>A0A7X6MEU0</accession>
<evidence type="ECO:0000313" key="10">
    <source>
        <dbReference type="Proteomes" id="UP000553209"/>
    </source>
</evidence>
<comment type="catalytic activity">
    <reaction evidence="6">
        <text>UDP-N-acetyl-alpha-D-glucosamine + ATP = UDP-N-acetyl-alpha-D-glucosamine 3'-phosphate + ADP + H(+)</text>
        <dbReference type="Rhea" id="RHEA:32671"/>
        <dbReference type="ChEBI" id="CHEBI:15378"/>
        <dbReference type="ChEBI" id="CHEBI:30616"/>
        <dbReference type="ChEBI" id="CHEBI:57705"/>
        <dbReference type="ChEBI" id="CHEBI:64353"/>
        <dbReference type="ChEBI" id="CHEBI:456216"/>
        <dbReference type="EC" id="2.7.1.176"/>
    </reaction>
</comment>
<name>A0A7X6MEU0_9ACTN</name>
<reference evidence="9 10" key="1">
    <citation type="submission" date="2020-04" db="EMBL/GenBank/DDBJ databases">
        <title>MicrobeNet Type strains.</title>
        <authorList>
            <person name="Nicholson A.C."/>
        </authorList>
    </citation>
    <scope>NUCLEOTIDE SEQUENCE [LARGE SCALE GENOMIC DNA]</scope>
    <source>
        <strain evidence="9 10">ATCC 23612</strain>
    </source>
</reference>
<dbReference type="SUPFAM" id="SSF52540">
    <property type="entry name" value="P-loop containing nucleoside triphosphate hydrolases"/>
    <property type="match status" value="1"/>
</dbReference>
<feature type="region of interest" description="Disordered" evidence="7">
    <location>
        <begin position="200"/>
        <end position="376"/>
    </location>
</feature>
<feature type="compositionally biased region" description="Basic and acidic residues" evidence="7">
    <location>
        <begin position="314"/>
        <end position="376"/>
    </location>
</feature>
<evidence type="ECO:0000313" key="9">
    <source>
        <dbReference type="EMBL" id="NKY99951.1"/>
    </source>
</evidence>
<sequence length="376" mass="41812">MIGGQPGAGKSSAQKLVRDELGTGVALYDGDEFAESHPNYKEIVAQYPFDGHNIAGQHLPDDLYRRCMDHLRAGDTKYDVVASHPLGRADWAEGWVKGFSDEGYHVSVAFVATHESNSLLGIADRYQTARDQHGGGRWLPAQVHDRFYSEIPDVAHHLESRGLVDSMYVTNRDGDLLYENHRGPDGNMRHQLGARDTIVQERAREPTGEEIRGFGESTAYLRDPERLGPGQKAEPVHPLVADTAAEAERRHRGHRLESAGREGPPVSETTLPEALREAARRDAERADDPGRETPTRQNSPVQSPSPAPPAPESAPEHADDTPRAGADDLDAKLERIRRERRAREQAPDPDAVTERDVRRRRETSDDLGREVLEPER</sequence>
<evidence type="ECO:0000256" key="3">
    <source>
        <dbReference type="ARBA" id="ARBA00022741"/>
    </source>
</evidence>
<keyword evidence="4" id="KW-0067">ATP-binding</keyword>
<evidence type="ECO:0000259" key="8">
    <source>
        <dbReference type="Pfam" id="PF06414"/>
    </source>
</evidence>
<evidence type="ECO:0000256" key="5">
    <source>
        <dbReference type="ARBA" id="ARBA00032897"/>
    </source>
</evidence>
<comment type="caution">
    <text evidence="9">The sequence shown here is derived from an EMBL/GenBank/DDBJ whole genome shotgun (WGS) entry which is preliminary data.</text>
</comment>
<feature type="domain" description="Zeta toxin" evidence="8">
    <location>
        <begin position="1"/>
        <end position="181"/>
    </location>
</feature>
<evidence type="ECO:0000256" key="2">
    <source>
        <dbReference type="ARBA" id="ARBA00011963"/>
    </source>
</evidence>
<dbReference type="Pfam" id="PF06414">
    <property type="entry name" value="Zeta_toxin"/>
    <property type="match status" value="1"/>
</dbReference>
<evidence type="ECO:0000256" key="6">
    <source>
        <dbReference type="ARBA" id="ARBA00048178"/>
    </source>
</evidence>
<evidence type="ECO:0000256" key="7">
    <source>
        <dbReference type="SAM" id="MobiDB-lite"/>
    </source>
</evidence>
<dbReference type="EMBL" id="JAAXPG010000019">
    <property type="protein sequence ID" value="NKY99951.1"/>
    <property type="molecule type" value="Genomic_DNA"/>
</dbReference>
<dbReference type="GO" id="GO:0005524">
    <property type="term" value="F:ATP binding"/>
    <property type="evidence" value="ECO:0007669"/>
    <property type="project" value="UniProtKB-KW"/>
</dbReference>
<feature type="compositionally biased region" description="Pro residues" evidence="7">
    <location>
        <begin position="303"/>
        <end position="312"/>
    </location>
</feature>
<proteinExistence type="inferred from homology"/>
<dbReference type="Proteomes" id="UP000553209">
    <property type="component" value="Unassembled WGS sequence"/>
</dbReference>
<evidence type="ECO:0000256" key="4">
    <source>
        <dbReference type="ARBA" id="ARBA00022840"/>
    </source>
</evidence>
<keyword evidence="10" id="KW-1185">Reference proteome</keyword>
<protein>
    <recommendedName>
        <fullName evidence="5">UDP-N-acetylglucosamine kinase</fullName>
        <ecNumber evidence="2">2.7.1.176</ecNumber>
    </recommendedName>
    <alternativeName>
        <fullName evidence="5">UDP-N-acetylglucosamine kinase</fullName>
    </alternativeName>
</protein>
<dbReference type="GO" id="GO:0016301">
    <property type="term" value="F:kinase activity"/>
    <property type="evidence" value="ECO:0007669"/>
    <property type="project" value="InterPro"/>
</dbReference>
<keyword evidence="3" id="KW-0547">Nucleotide-binding</keyword>
<feature type="compositionally biased region" description="Basic and acidic residues" evidence="7">
    <location>
        <begin position="200"/>
        <end position="213"/>
    </location>
</feature>
<dbReference type="Gene3D" id="3.40.50.300">
    <property type="entry name" value="P-loop containing nucleotide triphosphate hydrolases"/>
    <property type="match status" value="1"/>
</dbReference>
<dbReference type="InterPro" id="IPR010488">
    <property type="entry name" value="Zeta_toxin_domain"/>
</dbReference>
<dbReference type="EC" id="2.7.1.176" evidence="2"/>
<gene>
    <name evidence="9" type="ORF">HGB44_20100</name>
</gene>
<comment type="similarity">
    <text evidence="1">Belongs to the zeta toxin family.</text>
</comment>
<evidence type="ECO:0000256" key="1">
    <source>
        <dbReference type="ARBA" id="ARBA00009104"/>
    </source>
</evidence>
<dbReference type="InterPro" id="IPR027417">
    <property type="entry name" value="P-loop_NTPase"/>
</dbReference>
<feature type="compositionally biased region" description="Basic and acidic residues" evidence="7">
    <location>
        <begin position="274"/>
        <end position="294"/>
    </location>
</feature>
<dbReference type="AlphaFoldDB" id="A0A7X6MEU0"/>
<organism evidence="9 10">
    <name type="scientific">Nocardiopsis alborubida</name>
    <dbReference type="NCBI Taxonomy" id="146802"/>
    <lineage>
        <taxon>Bacteria</taxon>
        <taxon>Bacillati</taxon>
        <taxon>Actinomycetota</taxon>
        <taxon>Actinomycetes</taxon>
        <taxon>Streptosporangiales</taxon>
        <taxon>Nocardiopsidaceae</taxon>
        <taxon>Nocardiopsis</taxon>
    </lineage>
</organism>